<organism evidence="8 9">
    <name type="scientific">Streptomyces qinglanensis</name>
    <dbReference type="NCBI Taxonomy" id="943816"/>
    <lineage>
        <taxon>Bacteria</taxon>
        <taxon>Bacillati</taxon>
        <taxon>Actinomycetota</taxon>
        <taxon>Actinomycetes</taxon>
        <taxon>Kitasatosporales</taxon>
        <taxon>Streptomycetaceae</taxon>
        <taxon>Streptomyces</taxon>
    </lineage>
</organism>
<dbReference type="PANTHER" id="PTHR30213:SF0">
    <property type="entry name" value="UPF0761 MEMBRANE PROTEIN YIHY"/>
    <property type="match status" value="1"/>
</dbReference>
<evidence type="ECO:0000313" key="8">
    <source>
        <dbReference type="EMBL" id="SER52826.1"/>
    </source>
</evidence>
<dbReference type="Proteomes" id="UP000182841">
    <property type="component" value="Unassembled WGS sequence"/>
</dbReference>
<keyword evidence="5 7" id="KW-0472">Membrane</keyword>
<evidence type="ECO:0000256" key="4">
    <source>
        <dbReference type="ARBA" id="ARBA00022989"/>
    </source>
</evidence>
<dbReference type="AlphaFoldDB" id="A0A1H9PX24"/>
<dbReference type="Pfam" id="PF03631">
    <property type="entry name" value="Virul_fac_BrkB"/>
    <property type="match status" value="1"/>
</dbReference>
<feature type="transmembrane region" description="Helical" evidence="7">
    <location>
        <begin position="290"/>
        <end position="310"/>
    </location>
</feature>
<keyword evidence="3 7" id="KW-0812">Transmembrane</keyword>
<keyword evidence="9" id="KW-1185">Reference proteome</keyword>
<evidence type="ECO:0000256" key="7">
    <source>
        <dbReference type="SAM" id="Phobius"/>
    </source>
</evidence>
<evidence type="ECO:0000256" key="2">
    <source>
        <dbReference type="ARBA" id="ARBA00022475"/>
    </source>
</evidence>
<feature type="region of interest" description="Disordered" evidence="6">
    <location>
        <begin position="1"/>
        <end position="115"/>
    </location>
</feature>
<evidence type="ECO:0000256" key="1">
    <source>
        <dbReference type="ARBA" id="ARBA00004651"/>
    </source>
</evidence>
<feature type="transmembrane region" description="Helical" evidence="7">
    <location>
        <begin position="203"/>
        <end position="224"/>
    </location>
</feature>
<dbReference type="InterPro" id="IPR017039">
    <property type="entry name" value="Virul_fac_BrkB"/>
</dbReference>
<feature type="compositionally biased region" description="Low complexity" evidence="6">
    <location>
        <begin position="84"/>
        <end position="102"/>
    </location>
</feature>
<comment type="subcellular location">
    <subcellularLocation>
        <location evidence="1">Cell membrane</location>
        <topology evidence="1">Multi-pass membrane protein</topology>
    </subcellularLocation>
</comment>
<evidence type="ECO:0000256" key="5">
    <source>
        <dbReference type="ARBA" id="ARBA00023136"/>
    </source>
</evidence>
<feature type="transmembrane region" description="Helical" evidence="7">
    <location>
        <begin position="322"/>
        <end position="345"/>
    </location>
</feature>
<dbReference type="PANTHER" id="PTHR30213">
    <property type="entry name" value="INNER MEMBRANE PROTEIN YHJD"/>
    <property type="match status" value="1"/>
</dbReference>
<feature type="transmembrane region" description="Helical" evidence="7">
    <location>
        <begin position="245"/>
        <end position="270"/>
    </location>
</feature>
<dbReference type="GO" id="GO:0005886">
    <property type="term" value="C:plasma membrane"/>
    <property type="evidence" value="ECO:0007669"/>
    <property type="project" value="UniProtKB-SubCell"/>
</dbReference>
<dbReference type="EMBL" id="FOGO01000002">
    <property type="protein sequence ID" value="SER52826.1"/>
    <property type="molecule type" value="Genomic_DNA"/>
</dbReference>
<reference evidence="9" key="1">
    <citation type="submission" date="2016-10" db="EMBL/GenBank/DDBJ databases">
        <authorList>
            <person name="Varghese N."/>
            <person name="Submissions S."/>
        </authorList>
    </citation>
    <scope>NUCLEOTIDE SEQUENCE [LARGE SCALE GENOMIC DNA]</scope>
    <source>
        <strain evidence="9">CGMCC 4.6825</strain>
    </source>
</reference>
<evidence type="ECO:0000256" key="6">
    <source>
        <dbReference type="SAM" id="MobiDB-lite"/>
    </source>
</evidence>
<feature type="transmembrane region" description="Helical" evidence="7">
    <location>
        <begin position="357"/>
        <end position="378"/>
    </location>
</feature>
<protein>
    <submittedName>
        <fullName evidence="8">Membrane protein</fullName>
    </submittedName>
</protein>
<name>A0A1H9PX24_9ACTN</name>
<feature type="transmembrane region" description="Helical" evidence="7">
    <location>
        <begin position="138"/>
        <end position="161"/>
    </location>
</feature>
<keyword evidence="4 7" id="KW-1133">Transmembrane helix</keyword>
<proteinExistence type="predicted"/>
<gene>
    <name evidence="8" type="ORF">SAMN05421870_102322</name>
</gene>
<dbReference type="RefSeq" id="WP_074999051.1">
    <property type="nucleotide sequence ID" value="NZ_FOGO01000002.1"/>
</dbReference>
<evidence type="ECO:0000313" key="9">
    <source>
        <dbReference type="Proteomes" id="UP000182841"/>
    </source>
</evidence>
<keyword evidence="2" id="KW-1003">Cell membrane</keyword>
<sequence>MTGPDPETGPEPDRPESEAEADAEAGRGAEPGLDGGPEPDGGPAHVPEPDGGPPRGPAHDNGPGDAPANGTEPGPEAGRGAGTAGAEATGAEAADAEAAAGRLPTGPPHPRSGTLGQTLKRTAAEFKEDGLTDVAAALTYYAVLSVFPALIALVSLISLVMSREKIVDTLNDLVDTIGPASAAETFKKPIESMASSGSGTPSVLLAVGVLGALWTASGYVGAFVRASNVIYEVQEGRPFRTLRPVQLLVTAAAVLLMAVVLVGLVVSGPVAERTGKALGVGHAAVTAWEWAKWPVLVLVVVVIVAGLYYAAPNVRLPGPSAVLPGAVLALGVWLVASAGFAFYAANFGSYNETYGTLGGVVVFLVWLWLTNLAVVLGAEFNAERERGRQLAAGVPGAERRIQLAERSAAARKKRARTV</sequence>
<dbReference type="OrthoDB" id="9781030at2"/>
<accession>A0A1H9PX24</accession>
<evidence type="ECO:0000256" key="3">
    <source>
        <dbReference type="ARBA" id="ARBA00022692"/>
    </source>
</evidence>
<dbReference type="NCBIfam" id="TIGR00765">
    <property type="entry name" value="yihY_not_rbn"/>
    <property type="match status" value="1"/>
</dbReference>